<proteinExistence type="predicted"/>
<comment type="caution">
    <text evidence="4">The sequence shown here is derived from an EMBL/GenBank/DDBJ whole genome shotgun (WGS) entry which is preliminary data.</text>
</comment>
<dbReference type="InterPro" id="IPR001478">
    <property type="entry name" value="PDZ"/>
</dbReference>
<keyword evidence="2" id="KW-0732">Signal</keyword>
<dbReference type="PROSITE" id="PS50106">
    <property type="entry name" value="PDZ"/>
    <property type="match status" value="1"/>
</dbReference>
<name>A0ABP9UMB8_9BACT</name>
<feature type="domain" description="PDZ" evidence="3">
    <location>
        <begin position="53"/>
        <end position="123"/>
    </location>
</feature>
<dbReference type="Gene3D" id="2.30.42.10">
    <property type="match status" value="1"/>
</dbReference>
<feature type="region of interest" description="Disordered" evidence="1">
    <location>
        <begin position="255"/>
        <end position="298"/>
    </location>
</feature>
<dbReference type="CDD" id="cd06779">
    <property type="entry name" value="cpPDZ_Deg_HtrA-like"/>
    <property type="match status" value="1"/>
</dbReference>
<dbReference type="EMBL" id="BAABRI010000008">
    <property type="protein sequence ID" value="GAA5482454.1"/>
    <property type="molecule type" value="Genomic_DNA"/>
</dbReference>
<feature type="region of interest" description="Disordered" evidence="1">
    <location>
        <begin position="24"/>
        <end position="59"/>
    </location>
</feature>
<evidence type="ECO:0000256" key="2">
    <source>
        <dbReference type="SAM" id="SignalP"/>
    </source>
</evidence>
<feature type="signal peptide" evidence="2">
    <location>
        <begin position="1"/>
        <end position="19"/>
    </location>
</feature>
<evidence type="ECO:0000313" key="5">
    <source>
        <dbReference type="Proteomes" id="UP001476282"/>
    </source>
</evidence>
<organism evidence="4 5">
    <name type="scientific">Haloferula sargassicola</name>
    <dbReference type="NCBI Taxonomy" id="490096"/>
    <lineage>
        <taxon>Bacteria</taxon>
        <taxon>Pseudomonadati</taxon>
        <taxon>Verrucomicrobiota</taxon>
        <taxon>Verrucomicrobiia</taxon>
        <taxon>Verrucomicrobiales</taxon>
        <taxon>Verrucomicrobiaceae</taxon>
        <taxon>Haloferula</taxon>
    </lineage>
</organism>
<dbReference type="RefSeq" id="WP_353566598.1">
    <property type="nucleotide sequence ID" value="NZ_BAABRI010000008.1"/>
</dbReference>
<gene>
    <name evidence="4" type="ORF">Hsar01_01676</name>
</gene>
<dbReference type="Pfam" id="PF13180">
    <property type="entry name" value="PDZ_2"/>
    <property type="match status" value="1"/>
</dbReference>
<dbReference type="InterPro" id="IPR036034">
    <property type="entry name" value="PDZ_sf"/>
</dbReference>
<sequence>MKTPTFFPILALAVPPLMAIEPPVDSTPIPPRQAPATVDDAASAPRAVPAPRPVEMASDPAPPAEGQAYLGVVLEKVPDFLSEHLKLAPGQGVIVGGIVDGGPASEAGLQKNDVILKVNNREVGARQDVIDITGNMAVGDQVAVEAIQGGETKEFTVVLGARPTPPDIGSFQRQGFGLDEQGLNGLPDRHRDLLRDALERNMQLLEQFDEEMPQFDHAIPNDMMKRLSQQMSMQSKSMSIQKSGLNSSIRFTDDEGSVELSNDGSGKKAKVSDRDGKVLWEGPYETEEDKAAAPEPIRQRMDQMDFGALESMDGNGIRFRFNKGGRYRTEDQLEAPKGLEDPAPAGD</sequence>
<protein>
    <recommendedName>
        <fullName evidence="3">PDZ domain-containing protein</fullName>
    </recommendedName>
</protein>
<evidence type="ECO:0000256" key="1">
    <source>
        <dbReference type="SAM" id="MobiDB-lite"/>
    </source>
</evidence>
<dbReference type="Proteomes" id="UP001476282">
    <property type="component" value="Unassembled WGS sequence"/>
</dbReference>
<dbReference type="SMART" id="SM00228">
    <property type="entry name" value="PDZ"/>
    <property type="match status" value="1"/>
</dbReference>
<feature type="chain" id="PRO_5047204133" description="PDZ domain-containing protein" evidence="2">
    <location>
        <begin position="20"/>
        <end position="347"/>
    </location>
</feature>
<feature type="compositionally biased region" description="Basic and acidic residues" evidence="1">
    <location>
        <begin position="289"/>
        <end position="298"/>
    </location>
</feature>
<evidence type="ECO:0000313" key="4">
    <source>
        <dbReference type="EMBL" id="GAA5482454.1"/>
    </source>
</evidence>
<accession>A0ABP9UMB8</accession>
<feature type="region of interest" description="Disordered" evidence="1">
    <location>
        <begin position="323"/>
        <end position="347"/>
    </location>
</feature>
<dbReference type="SUPFAM" id="SSF50156">
    <property type="entry name" value="PDZ domain-like"/>
    <property type="match status" value="1"/>
</dbReference>
<evidence type="ECO:0000259" key="3">
    <source>
        <dbReference type="PROSITE" id="PS50106"/>
    </source>
</evidence>
<keyword evidence="5" id="KW-1185">Reference proteome</keyword>
<reference evidence="4 5" key="1">
    <citation type="submission" date="2024-02" db="EMBL/GenBank/DDBJ databases">
        <title>Haloferula sargassicola NBRC 104335.</title>
        <authorList>
            <person name="Ichikawa N."/>
            <person name="Katano-Makiyama Y."/>
            <person name="Hidaka K."/>
        </authorList>
    </citation>
    <scope>NUCLEOTIDE SEQUENCE [LARGE SCALE GENOMIC DNA]</scope>
    <source>
        <strain evidence="4 5">NBRC 104335</strain>
    </source>
</reference>